<dbReference type="Proteomes" id="UP000307720">
    <property type="component" value="Unassembled WGS sequence"/>
</dbReference>
<comment type="caution">
    <text evidence="1">The sequence shown here is derived from an EMBL/GenBank/DDBJ whole genome shotgun (WGS) entry which is preliminary data.</text>
</comment>
<proteinExistence type="predicted"/>
<evidence type="ECO:0000313" key="2">
    <source>
        <dbReference type="Proteomes" id="UP000307720"/>
    </source>
</evidence>
<gene>
    <name evidence="1" type="ORF">E5357_10785</name>
</gene>
<protein>
    <submittedName>
        <fullName evidence="1">Uncharacterized protein</fullName>
    </submittedName>
</protein>
<accession>A0AC61QXT4</accession>
<name>A0AC61QXT4_9FIRM</name>
<dbReference type="EMBL" id="SRZB01000024">
    <property type="protein sequence ID" value="TGX97920.1"/>
    <property type="molecule type" value="Genomic_DNA"/>
</dbReference>
<keyword evidence="2" id="KW-1185">Reference proteome</keyword>
<reference evidence="1" key="1">
    <citation type="submission" date="2019-04" db="EMBL/GenBank/DDBJ databases">
        <title>Microbes associate with the intestines of laboratory mice.</title>
        <authorList>
            <person name="Navarre W."/>
            <person name="Wong E."/>
            <person name="Huang K."/>
            <person name="Tropini C."/>
            <person name="Ng K."/>
            <person name="Yu B."/>
        </authorList>
    </citation>
    <scope>NUCLEOTIDE SEQUENCE</scope>
    <source>
        <strain evidence="1">NM72_1-8</strain>
    </source>
</reference>
<sequence>MIKSLKIKNFKSIYNITVKFNPNFNVIIGENNIGKTTLFEAVLLWKMCYDGTIKKSKKGFYAQAHNLLFRDMEHIRVYQDMDLFPHNYSKKDAEAEITLEIEYNGISYRLGFRLEKVDSMDDAYYQTKYIDYSEFEKFAEMVNSIPGKNLSNFIMISETRPIANIIAKEPYMYKAQVMDKIAKGKGYEVLRNKIKDNILNVQEHINNVMGKDYQIVEKQKDDKTYISIKVDGKNIFSYGSGFLQLAEIFSSLEYVEPEIYLLLIDEPDSHLHAKLQRRLINELRTLTNSQLLIISHNDRFLKEVDEEEILFMTESAKENGIVDHLPAGYKGIVLENLVGVLKMLKSYEMLEN</sequence>
<organism evidence="1 2">
    <name type="scientific">Hominisplanchenecus murintestinalis</name>
    <dbReference type="NCBI Taxonomy" id="2941517"/>
    <lineage>
        <taxon>Bacteria</taxon>
        <taxon>Bacillati</taxon>
        <taxon>Bacillota</taxon>
        <taxon>Clostridia</taxon>
        <taxon>Lachnospirales</taxon>
        <taxon>Lachnospiraceae</taxon>
        <taxon>Hominisplanchenecus</taxon>
    </lineage>
</organism>
<evidence type="ECO:0000313" key="1">
    <source>
        <dbReference type="EMBL" id="TGX97920.1"/>
    </source>
</evidence>